<feature type="compositionally biased region" description="Basic and acidic residues" evidence="18">
    <location>
        <begin position="286"/>
        <end position="321"/>
    </location>
</feature>
<dbReference type="CDD" id="cd05162">
    <property type="entry name" value="PWWP"/>
    <property type="match status" value="1"/>
</dbReference>
<dbReference type="CDD" id="cd00590">
    <property type="entry name" value="RRM_SF"/>
    <property type="match status" value="1"/>
</dbReference>
<evidence type="ECO:0000313" key="22">
    <source>
        <dbReference type="EMBL" id="CDM86967.1"/>
    </source>
</evidence>
<dbReference type="FunFam" id="1.10.510.10:FF:000146">
    <property type="entry name" value="LRR receptor-like serine/threonine-protein kinase IOS1"/>
    <property type="match status" value="1"/>
</dbReference>
<dbReference type="Gene3D" id="2.60.120.430">
    <property type="entry name" value="Galactose-binding lectin"/>
    <property type="match status" value="1"/>
</dbReference>
<name>A0A080YUA1_WHEAT</name>
<keyword evidence="14" id="KW-0675">Receptor</keyword>
<dbReference type="GO" id="GO:0005524">
    <property type="term" value="F:ATP binding"/>
    <property type="evidence" value="ECO:0007669"/>
    <property type="project" value="UniProtKB-UniRule"/>
</dbReference>
<dbReference type="SUPFAM" id="SSF56112">
    <property type="entry name" value="Protein kinase-like (PK-like)"/>
    <property type="match status" value="1"/>
</dbReference>
<dbReference type="InterPro" id="IPR001611">
    <property type="entry name" value="Leu-rich_rpt"/>
</dbReference>
<feature type="compositionally biased region" description="Basic residues" evidence="18">
    <location>
        <begin position="1596"/>
        <end position="1610"/>
    </location>
</feature>
<keyword evidence="5" id="KW-0433">Leucine-rich repeat</keyword>
<feature type="compositionally biased region" description="Basic and acidic residues" evidence="18">
    <location>
        <begin position="609"/>
        <end position="627"/>
    </location>
</feature>
<feature type="compositionally biased region" description="Basic and acidic residues" evidence="18">
    <location>
        <begin position="41"/>
        <end position="54"/>
    </location>
</feature>
<comment type="catalytic activity">
    <reaction evidence="15">
        <text>L-threonyl-[protein] + ATP = O-phospho-L-threonyl-[protein] + ADP + H(+)</text>
        <dbReference type="Rhea" id="RHEA:46608"/>
        <dbReference type="Rhea" id="RHEA-COMP:11060"/>
        <dbReference type="Rhea" id="RHEA-COMP:11605"/>
        <dbReference type="ChEBI" id="CHEBI:15378"/>
        <dbReference type="ChEBI" id="CHEBI:30013"/>
        <dbReference type="ChEBI" id="CHEBI:30616"/>
        <dbReference type="ChEBI" id="CHEBI:61977"/>
        <dbReference type="ChEBI" id="CHEBI:456216"/>
        <dbReference type="EC" id="2.7.11.1"/>
    </reaction>
</comment>
<evidence type="ECO:0000256" key="19">
    <source>
        <dbReference type="SAM" id="Phobius"/>
    </source>
</evidence>
<feature type="compositionally biased region" description="Basic and acidic residues" evidence="18">
    <location>
        <begin position="381"/>
        <end position="409"/>
    </location>
</feature>
<feature type="compositionally biased region" description="Basic and acidic residues" evidence="18">
    <location>
        <begin position="733"/>
        <end position="756"/>
    </location>
</feature>
<sequence length="2655" mass="287493">MAAQAPEGEGPAPARPSRIRVMRPEVEEVLKSPRRGRAKLHKEGGGEEDDAGARPRYDCAFQDEEGQQGFAPPDVVWCKVRSHPWWPAQVFDAADASELALRHARPGVPLVAYFWDRTFAWMDPPALRPFRAHFPRLAAQSTVSSYVASVDAALQEVTRRIEAGLSCTCSPPAVARKQQIHNSGIREGAYGAVVDEVYMRDTFRAKPFIDYISALGRSPLAGADRLDLATAMAQLRSFNRLRCPMELPEFVIYQGIEDVAAAVAPEAEAEADADVAATSPQTKRKRTEEKGGDAPTKEEKKSRRRGESSSPKRDTAAKEPEVAIDVENSTPMPMDRIMDTSEDAADKGEAPANKDADMVVEDTPPMPSTKQRKSKRGSKASAEKKKKDTPKDTADKGESLPEAEPAKEDDVNEDSSMPSVEATDDTLSKQRKSKRVSKSAAESKKKDASKDTADKGESLPEAEPAKQDDVDEDSSMPSSGAADDMSSKGSKSKRATRSSAKTKKNDTSKDTDKTDFVTEPAKEVAENEDSSMPSSEAADDTVSKGRKSKKSKGSAKTKKKDADKKESLPEPAKEVAENEDSSMPSAEATDDTVSKGRKSKKSKGSAKTKQKDADKNESLPEPAKEGAENEDSSMRSTRSAKKKKKDAGKESLQEPAKEKATGDGSSTPSRGAADDTPSKKRKSSKKSSARNRIIDTSMDAMDGILSERKSGRRLRSSHKIVEALEVMKWPRKKDAGETTKVKDKDATLPKENDLGRRAGSARHKDKTTITKDGDGLTVSPLKKRLHLDVLSATENPPFAVSELGRKKKTLIELLAETATPNPSAGGKSKARAERPLPSSVLKPEATPNTRGKRSLPASTETPEDPGRDKDTMKTREKRSVAASTEKPERDTRSTLKSRGKSSLPSSAEEPEDPDRDKNDTLKTRGKRSLPASAEKPQDPDRGTKGTAKTRGKRSRPESTEDPDRVTKGTAKTKGTSSLPESTEEPEDPDNLVMKDTMYTRKRKKLDTLGDLSSQPQPVSPKSSTKSREVKRKAAGQKSQASPVVKANVGISGDMSSQPEPVSSKRSARRKAAEPKPQETPVVKANGEASQTRSRRAKNSEVTVPDKPPRSVKPDKGKKGAVAEGSPSCGEMLSQLCVGASDVEKMAKITPTSAGFLTDFLKSARACTSDVEEAANTDCDASSPNADKEIPEKAAADKVSSPNADEEIPEKAAADKISSPHAVEKIPEKATDNVSSPHADLEVPEEAADKVSSPHADDEVIPEEAAGKVSSPHADDEVIPEEAAEKVSSPNADEVIPEKAANEVSSVPADEAMIPEKAAEKVSSPNADEAIPEEAADKVSSPHADEAIPEKAADEVSLAPADAETLLKVKEEVSSPLADEETLEKATTEKVSSATADEETLETAATEKVSSAPADEETPETAATEKISDAPAGEETLEKVKEEVSSPLADEVIPEKTAEKVSSPPHADEAIPEKAADEVSSPPADVETPEKATEKVSCPPADKGIAEKPAEKVSSPHAEAEMSEKAADKVSSPHAEAEMSGKAADKAPSPHAEAEMSEKAARSSPAPSEPPVAGDHMKDDYWADILINVEEPLSSQAKKKDKGKMRSSKKQRRDDEMKQDEMPAEEAKAESQQDKAEAENGKANGAEEDASLTGLVLHFSKPGVVPSRGDLIDIFSQYGPVSEARTETDEHSSSAQVVFRRRADAEAAFGGAGKIAALRPGLDSFRLTDFPCAAAAAAFRGGGSFLLVLKGGVRGVRKQALWLAGVFLEAVAWHGMACSLDADADADADAERLPHLHLALLLHIILFLLWCSSFPAVSRAQMPGFLSIDCGGGANYTDARGLRWTSDAALIATGTPISTPNTSTTDTQQYTTLRAFPSDGAKHCYALPVATRARYLLRATFLYAGFDGDDAFPEFDLYLGATRWSPVVVYDGARLVTREAVVLAQYPDDPYDRIWESDMVRRANYLVDAAPGTVNVSTDKPVFVATSERPPEKVMQTAVVGTLGELTYRLNLNGFPGDGWAFSYFAEIEESIVPETRKFKLFIPGLPDVSKATVDVGENAPGKLRLYQPGYYNVSLPFVLSFAFRKTNDSSRGPILNAFEIYKYVEIEPGSPDALAMASLASRYTSFGDWANEGGDPCWPSPWSWVRCSSEPQLRVVSIRLDDNMLTGPIPDLAASSNLSIIHFENNQLTGSVPSYLSSLPKLTELYLENNKLSGYIPKALKSRGIIFNYAGNMDLKAGNEEKHHLIIIISALLGVSLLLAVSLCCYVLTRKANKKSAPPEDDLTKAAPPAHKLQKSDAPSCEIATETCHPFRLCDLEEATKNFENRIGSGGFGIVYYGKLPDGREIAVKVPTNDSYQGKKQFTNEVSLLSRIHHRNLVAFLGYCHEDGRNILVYEFMMNGTLKEHLHGRDKHISWIQRLEIAEDSAKGIEYLHSGCTPSIIHRDIKTSNILLDKQMRAKVSDFGLSKLVAEESHASTNVRGTLGYLDPQYYISQQLTEKSDVYSFGIILLELISGRPPISAMTFGDHFRNIGPWAKFYYESGDIEAVVDPAISGEYRDVHSVWKVAETAVRCIDADARRRPCMAEVVKEVQEAMALERPPSEASALERRASFPFSPAGARSGTVRSHDMIMDKLMREEDEESSSFPNTLRHPELR</sequence>
<dbReference type="GO" id="GO:0004674">
    <property type="term" value="F:protein serine/threonine kinase activity"/>
    <property type="evidence" value="ECO:0007669"/>
    <property type="project" value="UniProtKB-KW"/>
</dbReference>
<dbReference type="PROSITE" id="PS50812">
    <property type="entry name" value="PWWP"/>
    <property type="match status" value="1"/>
</dbReference>
<gene>
    <name evidence="22" type="ORF">TRAES_3BF026000070CFD_c1</name>
</gene>
<dbReference type="GO" id="GO:0005886">
    <property type="term" value="C:plasma membrane"/>
    <property type="evidence" value="ECO:0007669"/>
    <property type="project" value="UniProtKB-SubCell"/>
</dbReference>
<keyword evidence="4" id="KW-0597">Phosphoprotein</keyword>
<evidence type="ECO:0000256" key="6">
    <source>
        <dbReference type="ARBA" id="ARBA00022679"/>
    </source>
</evidence>
<feature type="transmembrane region" description="Helical" evidence="19">
    <location>
        <begin position="2245"/>
        <end position="2269"/>
    </location>
</feature>
<dbReference type="InterPro" id="IPR032675">
    <property type="entry name" value="LRR_dom_sf"/>
</dbReference>
<feature type="region of interest" description="Disordered" evidence="18">
    <location>
        <begin position="814"/>
        <end position="1130"/>
    </location>
</feature>
<feature type="compositionally biased region" description="Basic and acidic residues" evidence="18">
    <location>
        <begin position="1221"/>
        <end position="1230"/>
    </location>
</feature>
<feature type="region of interest" description="Disordered" evidence="18">
    <location>
        <begin position="1"/>
        <end position="54"/>
    </location>
</feature>
<feature type="compositionally biased region" description="Basic and acidic residues" evidence="18">
    <location>
        <begin position="954"/>
        <end position="966"/>
    </location>
</feature>
<keyword evidence="7 19" id="KW-0812">Transmembrane</keyword>
<feature type="compositionally biased region" description="Basic and acidic residues" evidence="18">
    <location>
        <begin position="22"/>
        <end position="31"/>
    </location>
</feature>
<accession>A0A080YUA1</accession>
<dbReference type="InterPro" id="IPR017441">
    <property type="entry name" value="Protein_kinase_ATP_BS"/>
</dbReference>
<evidence type="ECO:0000256" key="9">
    <source>
        <dbReference type="ARBA" id="ARBA00022741"/>
    </source>
</evidence>
<feature type="compositionally biased region" description="Basic residues" evidence="18">
    <location>
        <begin position="544"/>
        <end position="559"/>
    </location>
</feature>
<feature type="compositionally biased region" description="Basic and acidic residues" evidence="18">
    <location>
        <begin position="1465"/>
        <end position="1476"/>
    </location>
</feature>
<keyword evidence="8" id="KW-0677">Repeat</keyword>
<keyword evidence="6" id="KW-0808">Transferase</keyword>
<dbReference type="CDD" id="cd14066">
    <property type="entry name" value="STKc_IRAK"/>
    <property type="match status" value="1"/>
</dbReference>
<feature type="compositionally biased region" description="Basic and acidic residues" evidence="18">
    <location>
        <begin position="1534"/>
        <end position="1544"/>
    </location>
</feature>
<feature type="compositionally biased region" description="Low complexity" evidence="18">
    <location>
        <begin position="1"/>
        <end position="16"/>
    </location>
</feature>
<evidence type="ECO:0000256" key="3">
    <source>
        <dbReference type="ARBA" id="ARBA00022527"/>
    </source>
</evidence>
<evidence type="ECO:0000256" key="18">
    <source>
        <dbReference type="SAM" id="MobiDB-lite"/>
    </source>
</evidence>
<feature type="compositionally biased region" description="Polar residues" evidence="18">
    <location>
        <begin position="894"/>
        <end position="905"/>
    </location>
</feature>
<dbReference type="Pfam" id="PF00560">
    <property type="entry name" value="LRR_1"/>
    <property type="match status" value="1"/>
</dbReference>
<dbReference type="InterPro" id="IPR001245">
    <property type="entry name" value="Ser-Thr/Tyr_kinase_cat_dom"/>
</dbReference>
<dbReference type="HOGENOM" id="CLU_227578_0_0_1"/>
<dbReference type="SUPFAM" id="SSF52058">
    <property type="entry name" value="L domain-like"/>
    <property type="match status" value="1"/>
</dbReference>
<dbReference type="PROSITE" id="PS00108">
    <property type="entry name" value="PROTEIN_KINASE_ST"/>
    <property type="match status" value="1"/>
</dbReference>
<evidence type="ECO:0000256" key="14">
    <source>
        <dbReference type="ARBA" id="ARBA00023170"/>
    </source>
</evidence>
<feature type="compositionally biased region" description="Basic residues" evidence="18">
    <location>
        <begin position="595"/>
        <end position="608"/>
    </location>
</feature>
<feature type="region of interest" description="Disordered" evidence="18">
    <location>
        <begin position="269"/>
        <end position="716"/>
    </location>
</feature>
<feature type="compositionally biased region" description="Basic and acidic residues" evidence="18">
    <location>
        <begin position="1342"/>
        <end position="1353"/>
    </location>
</feature>
<proteinExistence type="predicted"/>
<evidence type="ECO:0000256" key="10">
    <source>
        <dbReference type="ARBA" id="ARBA00022777"/>
    </source>
</evidence>
<feature type="compositionally biased region" description="Basic residues" evidence="18">
    <location>
        <begin position="490"/>
        <end position="502"/>
    </location>
</feature>
<feature type="compositionally biased region" description="Basic and acidic residues" evidence="18">
    <location>
        <begin position="560"/>
        <end position="576"/>
    </location>
</feature>
<evidence type="ECO:0000256" key="13">
    <source>
        <dbReference type="ARBA" id="ARBA00023136"/>
    </source>
</evidence>
<dbReference type="PROSITE" id="PS50011">
    <property type="entry name" value="PROTEIN_KINASE_DOM"/>
    <property type="match status" value="1"/>
</dbReference>
<feature type="compositionally biased region" description="Basic and acidic residues" evidence="18">
    <location>
        <begin position="503"/>
        <end position="525"/>
    </location>
</feature>
<feature type="compositionally biased region" description="Basic and acidic residues" evidence="18">
    <location>
        <begin position="2625"/>
        <end position="2636"/>
    </location>
</feature>
<dbReference type="SMART" id="SM00220">
    <property type="entry name" value="S_TKc"/>
    <property type="match status" value="1"/>
</dbReference>
<dbReference type="PANTHER" id="PTHR35491">
    <property type="entry name" value="OS12G0638500-LIKE PROTEIN"/>
    <property type="match status" value="1"/>
</dbReference>
<evidence type="ECO:0000256" key="1">
    <source>
        <dbReference type="ARBA" id="ARBA00004162"/>
    </source>
</evidence>
<dbReference type="Gene3D" id="3.30.200.20">
    <property type="entry name" value="Phosphorylase Kinase, domain 1"/>
    <property type="match status" value="1"/>
</dbReference>
<dbReference type="Gene3D" id="1.10.510.10">
    <property type="entry name" value="Transferase(Phosphotransferase) domain 1"/>
    <property type="match status" value="1"/>
</dbReference>
<dbReference type="InterPro" id="IPR000719">
    <property type="entry name" value="Prot_kinase_dom"/>
</dbReference>
<feature type="compositionally biased region" description="Basic and acidic residues" evidence="18">
    <location>
        <begin position="647"/>
        <end position="661"/>
    </location>
</feature>
<evidence type="ECO:0000256" key="12">
    <source>
        <dbReference type="ARBA" id="ARBA00022989"/>
    </source>
</evidence>
<evidence type="ECO:0000256" key="17">
    <source>
        <dbReference type="PROSITE-ProRule" id="PRU10141"/>
    </source>
</evidence>
<feature type="region of interest" description="Disordered" evidence="18">
    <location>
        <begin position="733"/>
        <end position="783"/>
    </location>
</feature>
<feature type="region of interest" description="Disordered" evidence="18">
    <location>
        <begin position="1369"/>
        <end position="1644"/>
    </location>
</feature>
<dbReference type="Gene3D" id="2.30.30.140">
    <property type="match status" value="1"/>
</dbReference>
<dbReference type="EMBL" id="HG670306">
    <property type="protein sequence ID" value="CDM86967.1"/>
    <property type="molecule type" value="Genomic_DNA"/>
</dbReference>
<dbReference type="FunFam" id="3.30.200.20:FF:000394">
    <property type="entry name" value="Leucine-rich repeat receptor-like protein kinase"/>
    <property type="match status" value="1"/>
</dbReference>
<feature type="region of interest" description="Disordered" evidence="18">
    <location>
        <begin position="1166"/>
        <end position="1357"/>
    </location>
</feature>
<dbReference type="InterPro" id="IPR008271">
    <property type="entry name" value="Ser/Thr_kinase_AS"/>
</dbReference>
<dbReference type="InterPro" id="IPR000313">
    <property type="entry name" value="PWWP_dom"/>
</dbReference>
<feature type="compositionally biased region" description="Basic and acidic residues" evidence="18">
    <location>
        <begin position="1611"/>
        <end position="1639"/>
    </location>
</feature>
<evidence type="ECO:0000256" key="11">
    <source>
        <dbReference type="ARBA" id="ARBA00022840"/>
    </source>
</evidence>
<evidence type="ECO:0000256" key="2">
    <source>
        <dbReference type="ARBA" id="ARBA00012513"/>
    </source>
</evidence>
<feature type="binding site" evidence="17">
    <location>
        <position position="2349"/>
    </location>
    <ligand>
        <name>ATP</name>
        <dbReference type="ChEBI" id="CHEBI:30616"/>
    </ligand>
</feature>
<evidence type="ECO:0000256" key="8">
    <source>
        <dbReference type="ARBA" id="ARBA00022737"/>
    </source>
</evidence>
<evidence type="ECO:0000256" key="7">
    <source>
        <dbReference type="ARBA" id="ARBA00022692"/>
    </source>
</evidence>
<keyword evidence="12 19" id="KW-1133">Transmembrane helix</keyword>
<keyword evidence="11 17" id="KW-0067">ATP-binding</keyword>
<feature type="domain" description="PWWP" evidence="21">
    <location>
        <begin position="72"/>
        <end position="133"/>
    </location>
</feature>
<feature type="compositionally biased region" description="Basic and acidic residues" evidence="18">
    <location>
        <begin position="1517"/>
        <end position="1527"/>
    </location>
</feature>
<feature type="compositionally biased region" description="Low complexity" evidence="18">
    <location>
        <begin position="1012"/>
        <end position="1023"/>
    </location>
</feature>
<dbReference type="Pfam" id="PF12819">
    <property type="entry name" value="Malectin_like"/>
    <property type="match status" value="2"/>
</dbReference>
<feature type="compositionally biased region" description="Low complexity" evidence="18">
    <location>
        <begin position="967"/>
        <end position="980"/>
    </location>
</feature>
<keyword evidence="13 19" id="KW-0472">Membrane</keyword>
<dbReference type="ExpressionAtlas" id="A0A080YUA1">
    <property type="expression patterns" value="baseline and differential"/>
</dbReference>
<evidence type="ECO:0000259" key="21">
    <source>
        <dbReference type="PROSITE" id="PS50812"/>
    </source>
</evidence>
<organism evidence="22">
    <name type="scientific">Triticum aestivum</name>
    <name type="common">Wheat</name>
    <dbReference type="NCBI Taxonomy" id="4565"/>
    <lineage>
        <taxon>Eukaryota</taxon>
        <taxon>Viridiplantae</taxon>
        <taxon>Streptophyta</taxon>
        <taxon>Embryophyta</taxon>
        <taxon>Tracheophyta</taxon>
        <taxon>Spermatophyta</taxon>
        <taxon>Magnoliopsida</taxon>
        <taxon>Liliopsida</taxon>
        <taxon>Poales</taxon>
        <taxon>Poaceae</taxon>
        <taxon>BOP clade</taxon>
        <taxon>Pooideae</taxon>
        <taxon>Triticodae</taxon>
        <taxon>Triticeae</taxon>
        <taxon>Triticinae</taxon>
        <taxon>Triticum</taxon>
    </lineage>
</organism>
<comment type="subcellular location">
    <subcellularLocation>
        <location evidence="1">Cell membrane</location>
        <topology evidence="1">Single-pass membrane protein</topology>
    </subcellularLocation>
</comment>
<evidence type="ECO:0000256" key="4">
    <source>
        <dbReference type="ARBA" id="ARBA00022553"/>
    </source>
</evidence>
<dbReference type="PROSITE" id="PS00107">
    <property type="entry name" value="PROTEIN_KINASE_ATP"/>
    <property type="match status" value="1"/>
</dbReference>
<feature type="compositionally biased region" description="Basic and acidic residues" evidence="18">
    <location>
        <begin position="1185"/>
        <end position="1195"/>
    </location>
</feature>
<comment type="catalytic activity">
    <reaction evidence="16">
        <text>L-seryl-[protein] + ATP = O-phospho-L-seryl-[protein] + ADP + H(+)</text>
        <dbReference type="Rhea" id="RHEA:17989"/>
        <dbReference type="Rhea" id="RHEA-COMP:9863"/>
        <dbReference type="Rhea" id="RHEA-COMP:11604"/>
        <dbReference type="ChEBI" id="CHEBI:15378"/>
        <dbReference type="ChEBI" id="CHEBI:29999"/>
        <dbReference type="ChEBI" id="CHEBI:30616"/>
        <dbReference type="ChEBI" id="CHEBI:83421"/>
        <dbReference type="ChEBI" id="CHEBI:456216"/>
        <dbReference type="EC" id="2.7.11.1"/>
    </reaction>
</comment>
<dbReference type="SUPFAM" id="SSF63748">
    <property type="entry name" value="Tudor/PWWP/MBT"/>
    <property type="match status" value="1"/>
</dbReference>
<keyword evidence="9 17" id="KW-0547">Nucleotide-binding</keyword>
<protein>
    <recommendedName>
        <fullName evidence="2">non-specific serine/threonine protein kinase</fullName>
        <ecNumber evidence="2">2.7.11.1</ecNumber>
    </recommendedName>
</protein>
<feature type="domain" description="Protein kinase" evidence="20">
    <location>
        <begin position="2321"/>
        <end position="2594"/>
    </location>
</feature>
<dbReference type="Gene3D" id="3.80.10.10">
    <property type="entry name" value="Ribonuclease Inhibitor"/>
    <property type="match status" value="1"/>
</dbReference>
<feature type="compositionally biased region" description="Basic and acidic residues" evidence="18">
    <location>
        <begin position="336"/>
        <end position="357"/>
    </location>
</feature>
<evidence type="ECO:0000256" key="15">
    <source>
        <dbReference type="ARBA" id="ARBA00047899"/>
    </source>
</evidence>
<dbReference type="Pfam" id="PF00855">
    <property type="entry name" value="PWWP"/>
    <property type="match status" value="1"/>
</dbReference>
<dbReference type="InterPro" id="IPR024788">
    <property type="entry name" value="Malectin-like_Carb-bd_dom"/>
</dbReference>
<feature type="compositionally biased region" description="Basic and acidic residues" evidence="18">
    <location>
        <begin position="1551"/>
        <end position="1560"/>
    </location>
</feature>
<feature type="compositionally biased region" description="Basic and acidic residues" evidence="18">
    <location>
        <begin position="864"/>
        <end position="893"/>
    </location>
</feature>
<dbReference type="Pfam" id="PF07714">
    <property type="entry name" value="PK_Tyr_Ser-Thr"/>
    <property type="match status" value="1"/>
</dbReference>
<feature type="compositionally biased region" description="Basic and acidic residues" evidence="18">
    <location>
        <begin position="441"/>
        <end position="468"/>
    </location>
</feature>
<reference evidence="22" key="1">
    <citation type="journal article" date="2014" name="Science">
        <title>Structural and functional partitioning of bread wheat chromosome 3B.</title>
        <authorList>
            <person name="Choulet F."/>
            <person name="Alberti A."/>
            <person name="Theil S."/>
            <person name="Glover N."/>
            <person name="Barbe V."/>
            <person name="Daron J."/>
            <person name="Pingault L."/>
            <person name="Sourdille P."/>
            <person name="Couloux A."/>
            <person name="Paux E."/>
            <person name="Leroy P."/>
            <person name="Mangenot S."/>
            <person name="Guilhot N."/>
            <person name="Le Gouis J."/>
            <person name="Balfourier F."/>
            <person name="Alaux M."/>
            <person name="Jamilloux V."/>
            <person name="Poulain J."/>
            <person name="Durand C."/>
            <person name="Bellec A."/>
            <person name="Gaspin C."/>
            <person name="Safar J."/>
            <person name="Dolezel J."/>
            <person name="Rogers J."/>
            <person name="Vandepoele K."/>
            <person name="Aury J.M."/>
            <person name="Mayer K."/>
            <person name="Berges H."/>
            <person name="Quesneville H."/>
            <person name="Wincker P."/>
            <person name="Feuillet C."/>
        </authorList>
    </citation>
    <scope>NUCLEOTIDE SEQUENCE</scope>
</reference>
<keyword evidence="10" id="KW-0418">Kinase</keyword>
<evidence type="ECO:0000256" key="16">
    <source>
        <dbReference type="ARBA" id="ARBA00048679"/>
    </source>
</evidence>
<feature type="compositionally biased region" description="Polar residues" evidence="18">
    <location>
        <begin position="1053"/>
        <end position="1064"/>
    </location>
</feature>
<feature type="region of interest" description="Disordered" evidence="18">
    <location>
        <begin position="2617"/>
        <end position="2655"/>
    </location>
</feature>
<feature type="compositionally biased region" description="Basic and acidic residues" evidence="18">
    <location>
        <begin position="1106"/>
        <end position="1117"/>
    </location>
</feature>
<dbReference type="InterPro" id="IPR011009">
    <property type="entry name" value="Kinase-like_dom_sf"/>
</dbReference>
<keyword evidence="3" id="KW-0723">Serine/threonine-protein kinase</keyword>
<evidence type="ECO:0000256" key="5">
    <source>
        <dbReference type="ARBA" id="ARBA00022614"/>
    </source>
</evidence>
<evidence type="ECO:0000259" key="20">
    <source>
        <dbReference type="PROSITE" id="PS50011"/>
    </source>
</evidence>
<dbReference type="PANTHER" id="PTHR35491:SF7">
    <property type="entry name" value="OS11G0303500 PROTEIN"/>
    <property type="match status" value="1"/>
</dbReference>
<feature type="compositionally biased region" description="Basic residues" evidence="18">
    <location>
        <begin position="679"/>
        <end position="689"/>
    </location>
</feature>
<dbReference type="EC" id="2.7.11.1" evidence="2"/>